<feature type="domain" description="Histidine kinase/HSP90-like ATPase" evidence="2">
    <location>
        <begin position="24"/>
        <end position="137"/>
    </location>
</feature>
<dbReference type="EMBL" id="BAAATZ010000029">
    <property type="protein sequence ID" value="GAA2734775.1"/>
    <property type="molecule type" value="Genomic_DNA"/>
</dbReference>
<dbReference type="Gene3D" id="3.30.565.10">
    <property type="entry name" value="Histidine kinase-like ATPase, C-terminal domain"/>
    <property type="match status" value="1"/>
</dbReference>
<accession>A0ABN3UKW8</accession>
<proteinExistence type="predicted"/>
<dbReference type="InterPro" id="IPR036890">
    <property type="entry name" value="HATPase_C_sf"/>
</dbReference>
<evidence type="ECO:0000313" key="3">
    <source>
        <dbReference type="EMBL" id="GAA2734775.1"/>
    </source>
</evidence>
<organism evidence="3 4">
    <name type="scientific">Actinocorallia aurantiaca</name>
    <dbReference type="NCBI Taxonomy" id="46204"/>
    <lineage>
        <taxon>Bacteria</taxon>
        <taxon>Bacillati</taxon>
        <taxon>Actinomycetota</taxon>
        <taxon>Actinomycetes</taxon>
        <taxon>Streptosporangiales</taxon>
        <taxon>Thermomonosporaceae</taxon>
        <taxon>Actinocorallia</taxon>
    </lineage>
</organism>
<dbReference type="CDD" id="cd16936">
    <property type="entry name" value="HATPase_RsbW-like"/>
    <property type="match status" value="1"/>
</dbReference>
<dbReference type="Proteomes" id="UP001501842">
    <property type="component" value="Unassembled WGS sequence"/>
</dbReference>
<dbReference type="RefSeq" id="WP_344454958.1">
    <property type="nucleotide sequence ID" value="NZ_BAAATZ010000029.1"/>
</dbReference>
<dbReference type="SUPFAM" id="SSF55874">
    <property type="entry name" value="ATPase domain of HSP90 chaperone/DNA topoisomerase II/histidine kinase"/>
    <property type="match status" value="1"/>
</dbReference>
<keyword evidence="1" id="KW-0808">Transferase</keyword>
<keyword evidence="1" id="KW-0723">Serine/threonine-protein kinase</keyword>
<gene>
    <name evidence="3" type="ORF">GCM10010439_57920</name>
</gene>
<comment type="caution">
    <text evidence="3">The sequence shown here is derived from an EMBL/GenBank/DDBJ whole genome shotgun (WGS) entry which is preliminary data.</text>
</comment>
<dbReference type="PANTHER" id="PTHR35526">
    <property type="entry name" value="ANTI-SIGMA-F FACTOR RSBW-RELATED"/>
    <property type="match status" value="1"/>
</dbReference>
<evidence type="ECO:0000256" key="1">
    <source>
        <dbReference type="ARBA" id="ARBA00022527"/>
    </source>
</evidence>
<evidence type="ECO:0000313" key="4">
    <source>
        <dbReference type="Proteomes" id="UP001501842"/>
    </source>
</evidence>
<keyword evidence="4" id="KW-1185">Reference proteome</keyword>
<reference evidence="3 4" key="1">
    <citation type="journal article" date="2019" name="Int. J. Syst. Evol. Microbiol.">
        <title>The Global Catalogue of Microorganisms (GCM) 10K type strain sequencing project: providing services to taxonomists for standard genome sequencing and annotation.</title>
        <authorList>
            <consortium name="The Broad Institute Genomics Platform"/>
            <consortium name="The Broad Institute Genome Sequencing Center for Infectious Disease"/>
            <person name="Wu L."/>
            <person name="Ma J."/>
        </authorList>
    </citation>
    <scope>NUCLEOTIDE SEQUENCE [LARGE SCALE GENOMIC DNA]</scope>
    <source>
        <strain evidence="3 4">JCM 8201</strain>
    </source>
</reference>
<evidence type="ECO:0000259" key="2">
    <source>
        <dbReference type="Pfam" id="PF13581"/>
    </source>
</evidence>
<dbReference type="InterPro" id="IPR003594">
    <property type="entry name" value="HATPase_dom"/>
</dbReference>
<name>A0ABN3UKW8_9ACTN</name>
<dbReference type="Pfam" id="PF13581">
    <property type="entry name" value="HATPase_c_2"/>
    <property type="match status" value="1"/>
</dbReference>
<sequence length="146" mass="15558">MDAPRLGLVGTPGARTAAWEFSPDLRAPGQARALIRTELSSWRLNDPSDVDDIVLMVDELVANAVVHGKGRIRLRLLLDGLLLRGEITDDSPLEPPPAPVAERPFDAEDGRGLFLVAMLAADSGCSSAGSGKTVWFTRRLTGLDGA</sequence>
<dbReference type="PANTHER" id="PTHR35526:SF3">
    <property type="entry name" value="ANTI-SIGMA-F FACTOR RSBW"/>
    <property type="match status" value="1"/>
</dbReference>
<protein>
    <recommendedName>
        <fullName evidence="2">Histidine kinase/HSP90-like ATPase domain-containing protein</fullName>
    </recommendedName>
</protein>
<dbReference type="InterPro" id="IPR050267">
    <property type="entry name" value="Anti-sigma-factor_SerPK"/>
</dbReference>
<keyword evidence="1" id="KW-0418">Kinase</keyword>